<dbReference type="EMBL" id="ADLK01000021">
    <property type="protein sequence ID" value="KMW19100.1"/>
    <property type="molecule type" value="Genomic_DNA"/>
</dbReference>
<dbReference type="GO" id="GO:0032259">
    <property type="term" value="P:methylation"/>
    <property type="evidence" value="ECO:0007669"/>
    <property type="project" value="UniProtKB-KW"/>
</dbReference>
<evidence type="ECO:0000259" key="7">
    <source>
        <dbReference type="Pfam" id="PF17827"/>
    </source>
</evidence>
<dbReference type="PANTHER" id="PTHR18895:SF74">
    <property type="entry name" value="MTRF1L RELEASE FACTOR GLUTAMINE METHYLTRANSFERASE"/>
    <property type="match status" value="1"/>
</dbReference>
<dbReference type="NCBIfam" id="TIGR00536">
    <property type="entry name" value="hemK_fam"/>
    <property type="match status" value="1"/>
</dbReference>
<comment type="similarity">
    <text evidence="5">Belongs to the protein N5-glutamine methyltransferase family. PrmC subfamily.</text>
</comment>
<dbReference type="PATRIC" id="fig|742734.4.peg.2772"/>
<dbReference type="CDD" id="cd02440">
    <property type="entry name" value="AdoMet_MTases"/>
    <property type="match status" value="1"/>
</dbReference>
<dbReference type="Pfam" id="PF17827">
    <property type="entry name" value="PrmC_N"/>
    <property type="match status" value="1"/>
</dbReference>
<organism evidence="8 9">
    <name type="scientific">[Clostridium] citroniae WAL-19142</name>
    <dbReference type="NCBI Taxonomy" id="742734"/>
    <lineage>
        <taxon>Bacteria</taxon>
        <taxon>Bacillati</taxon>
        <taxon>Bacillota</taxon>
        <taxon>Clostridia</taxon>
        <taxon>Lachnospirales</taxon>
        <taxon>Lachnospiraceae</taxon>
        <taxon>Enterocloster</taxon>
    </lineage>
</organism>
<evidence type="ECO:0000256" key="3">
    <source>
        <dbReference type="ARBA" id="ARBA00022691"/>
    </source>
</evidence>
<dbReference type="EC" id="2.1.1.297" evidence="5"/>
<keyword evidence="2 5" id="KW-0808">Transferase</keyword>
<keyword evidence="3 5" id="KW-0949">S-adenosyl-L-methionine</keyword>
<protein>
    <recommendedName>
        <fullName evidence="5">Release factor glutamine methyltransferase</fullName>
        <shortName evidence="5">RF MTase</shortName>
        <ecNumber evidence="5">2.1.1.297</ecNumber>
    </recommendedName>
    <alternativeName>
        <fullName evidence="5">N5-glutamine methyltransferase PrmC</fullName>
    </alternativeName>
    <alternativeName>
        <fullName evidence="5">Protein-(glutamine-N5) MTase PrmC</fullName>
    </alternativeName>
    <alternativeName>
        <fullName evidence="5">Protein-glutamine N-methyltransferase PrmC</fullName>
    </alternativeName>
</protein>
<dbReference type="InterPro" id="IPR002052">
    <property type="entry name" value="DNA_methylase_N6_adenine_CS"/>
</dbReference>
<evidence type="ECO:0000313" key="8">
    <source>
        <dbReference type="EMBL" id="KMW19100.1"/>
    </source>
</evidence>
<dbReference type="InterPro" id="IPR050320">
    <property type="entry name" value="N5-glutamine_MTase"/>
</dbReference>
<reference evidence="8 9" key="1">
    <citation type="submission" date="2011-04" db="EMBL/GenBank/DDBJ databases">
        <title>The Genome Sequence of Clostridium citroniae WAL-19142.</title>
        <authorList>
            <consortium name="The Broad Institute Genome Sequencing Platform"/>
            <person name="Earl A."/>
            <person name="Ward D."/>
            <person name="Feldgarden M."/>
            <person name="Gevers D."/>
            <person name="Warren Y.A."/>
            <person name="Tyrrell K.L."/>
            <person name="Citron D.M."/>
            <person name="Goldstein E.J."/>
            <person name="Daigneault M."/>
            <person name="Allen-Vercoe E."/>
            <person name="Young S.K."/>
            <person name="Zeng Q."/>
            <person name="Gargeya S."/>
            <person name="Fitzgerald M."/>
            <person name="Haas B."/>
            <person name="Abouelleil A."/>
            <person name="Alvarado L."/>
            <person name="Arachchi H.M."/>
            <person name="Berlin A."/>
            <person name="Brown A."/>
            <person name="Chapman S.B."/>
            <person name="Chen Z."/>
            <person name="Dunbar C."/>
            <person name="Freedman E."/>
            <person name="Gearin G."/>
            <person name="Gellesch M."/>
            <person name="Goldberg J."/>
            <person name="Griggs A."/>
            <person name="Gujja S."/>
            <person name="Heilman E.R."/>
            <person name="Heiman D."/>
            <person name="Howarth C."/>
            <person name="Larson L."/>
            <person name="Lui A."/>
            <person name="MacDonald P.J."/>
            <person name="Mehta T."/>
            <person name="Montmayeur A."/>
            <person name="Murphy C."/>
            <person name="Neiman D."/>
            <person name="Pearson M."/>
            <person name="Priest M."/>
            <person name="Roberts A."/>
            <person name="Saif S."/>
            <person name="Shea T."/>
            <person name="Shenoy N."/>
            <person name="Sisk P."/>
            <person name="Stolte C."/>
            <person name="Sykes S."/>
            <person name="White J."/>
            <person name="Yandava C."/>
            <person name="Wortman J."/>
            <person name="Nusbaum C."/>
            <person name="Birren B."/>
        </authorList>
    </citation>
    <scope>NUCLEOTIDE SEQUENCE [LARGE SCALE GENOMIC DNA]</scope>
    <source>
        <strain evidence="8 9">WAL-19142</strain>
    </source>
</reference>
<dbReference type="GeneID" id="93165239"/>
<dbReference type="Proteomes" id="UP000037392">
    <property type="component" value="Unassembled WGS sequence"/>
</dbReference>
<evidence type="ECO:0000256" key="2">
    <source>
        <dbReference type="ARBA" id="ARBA00022679"/>
    </source>
</evidence>
<feature type="binding site" evidence="5">
    <location>
        <position position="165"/>
    </location>
    <ligand>
        <name>S-adenosyl-L-methionine</name>
        <dbReference type="ChEBI" id="CHEBI:59789"/>
    </ligand>
</feature>
<evidence type="ECO:0000256" key="1">
    <source>
        <dbReference type="ARBA" id="ARBA00022603"/>
    </source>
</evidence>
<dbReference type="OrthoDB" id="9800643at2"/>
<evidence type="ECO:0000313" key="9">
    <source>
        <dbReference type="Proteomes" id="UP000037392"/>
    </source>
</evidence>
<comment type="catalytic activity">
    <reaction evidence="4 5">
        <text>L-glutaminyl-[peptide chain release factor] + S-adenosyl-L-methionine = N(5)-methyl-L-glutaminyl-[peptide chain release factor] + S-adenosyl-L-homocysteine + H(+)</text>
        <dbReference type="Rhea" id="RHEA:42896"/>
        <dbReference type="Rhea" id="RHEA-COMP:10271"/>
        <dbReference type="Rhea" id="RHEA-COMP:10272"/>
        <dbReference type="ChEBI" id="CHEBI:15378"/>
        <dbReference type="ChEBI" id="CHEBI:30011"/>
        <dbReference type="ChEBI" id="CHEBI:57856"/>
        <dbReference type="ChEBI" id="CHEBI:59789"/>
        <dbReference type="ChEBI" id="CHEBI:61891"/>
        <dbReference type="EC" id="2.1.1.297"/>
    </reaction>
</comment>
<dbReference type="InterPro" id="IPR007848">
    <property type="entry name" value="Small_mtfrase_dom"/>
</dbReference>
<evidence type="ECO:0000256" key="5">
    <source>
        <dbReference type="HAMAP-Rule" id="MF_02126"/>
    </source>
</evidence>
<comment type="caution">
    <text evidence="5">Lacks conserved residue(s) required for the propagation of feature annotation.</text>
</comment>
<dbReference type="GO" id="GO:0102559">
    <property type="term" value="F:peptide chain release factor N(5)-glutamine methyltransferase activity"/>
    <property type="evidence" value="ECO:0007669"/>
    <property type="project" value="UniProtKB-EC"/>
</dbReference>
<dbReference type="NCBIfam" id="TIGR03534">
    <property type="entry name" value="RF_mod_PrmC"/>
    <property type="match status" value="1"/>
</dbReference>
<dbReference type="InterPro" id="IPR019874">
    <property type="entry name" value="RF_methyltr_PrmC"/>
</dbReference>
<dbReference type="HAMAP" id="MF_02126">
    <property type="entry name" value="RF_methyltr_PrmC"/>
    <property type="match status" value="1"/>
</dbReference>
<evidence type="ECO:0000256" key="4">
    <source>
        <dbReference type="ARBA" id="ARBA00048391"/>
    </source>
</evidence>
<gene>
    <name evidence="5" type="primary">prmC</name>
    <name evidence="8" type="ORF">HMPREF9470_02585</name>
</gene>
<dbReference type="Pfam" id="PF05175">
    <property type="entry name" value="MTS"/>
    <property type="match status" value="1"/>
</dbReference>
<feature type="binding site" evidence="5">
    <location>
        <position position="212"/>
    </location>
    <ligand>
        <name>S-adenosyl-L-methionine</name>
        <dbReference type="ChEBI" id="CHEBI:59789"/>
    </ligand>
</feature>
<dbReference type="Gene3D" id="3.40.50.150">
    <property type="entry name" value="Vaccinia Virus protein VP39"/>
    <property type="match status" value="1"/>
</dbReference>
<feature type="domain" description="Methyltransferase small" evidence="6">
    <location>
        <begin position="134"/>
        <end position="215"/>
    </location>
</feature>
<comment type="caution">
    <text evidence="8">The sequence shown here is derived from an EMBL/GenBank/DDBJ whole genome shotgun (WGS) entry which is preliminary data.</text>
</comment>
<accession>A0A0J9ETG5</accession>
<dbReference type="Gene3D" id="1.10.8.10">
    <property type="entry name" value="DNA helicase RuvA subunit, C-terminal domain"/>
    <property type="match status" value="1"/>
</dbReference>
<keyword evidence="1 5" id="KW-0489">Methyltransferase</keyword>
<dbReference type="SUPFAM" id="SSF53335">
    <property type="entry name" value="S-adenosyl-L-methionine-dependent methyltransferases"/>
    <property type="match status" value="1"/>
</dbReference>
<dbReference type="AlphaFoldDB" id="A0A0J9ETG5"/>
<dbReference type="PROSITE" id="PS00092">
    <property type="entry name" value="N6_MTASE"/>
    <property type="match status" value="1"/>
</dbReference>
<dbReference type="RefSeq" id="WP_048929989.1">
    <property type="nucleotide sequence ID" value="NZ_KQ235878.1"/>
</dbReference>
<evidence type="ECO:0000259" key="6">
    <source>
        <dbReference type="Pfam" id="PF05175"/>
    </source>
</evidence>
<dbReference type="InterPro" id="IPR029063">
    <property type="entry name" value="SAM-dependent_MTases_sf"/>
</dbReference>
<feature type="binding site" evidence="5">
    <location>
        <begin position="212"/>
        <end position="215"/>
    </location>
    <ligand>
        <name>substrate</name>
    </ligand>
</feature>
<comment type="function">
    <text evidence="5">Methylates the class 1 translation termination release factors RF1/PrfA and RF2/PrfB on the glutamine residue of the universally conserved GGQ motif.</text>
</comment>
<dbReference type="GO" id="GO:0003676">
    <property type="term" value="F:nucleic acid binding"/>
    <property type="evidence" value="ECO:0007669"/>
    <property type="project" value="InterPro"/>
</dbReference>
<name>A0A0J9ETG5_9FIRM</name>
<dbReference type="PANTHER" id="PTHR18895">
    <property type="entry name" value="HEMK METHYLTRANSFERASE"/>
    <property type="match status" value="1"/>
</dbReference>
<feature type="domain" description="Release factor glutamine methyltransferase N-terminal" evidence="7">
    <location>
        <begin position="5"/>
        <end position="80"/>
    </location>
</feature>
<sequence>MTIQQLLWQGAQILNKAGVPDEALDSRYLLMEAFHLNLASLLAVKNRELPEDEETLEMRRTYEELIRRRAGRIPLQHLTGVQEFMGFEFLVNGHVLIPRQDTETLVELVLGDRRGKDGAWGRDNAYNKKTDLNRDTALLDVCTGSGCIAISLALMGGYGRVTALDVSEEALAVAGRNADRLLEPYKGEFRLVHSNMFEGLGSEDRYDIIVSNPPYIPSLVIEELEPEVRDHEPRMALDGTEDGLKFYRILAAECKDHLNPGGSVYMEIGYDQGQAVKELFADHGYGQVEVRKDMAGLDRVVRADWE</sequence>
<dbReference type="InterPro" id="IPR004556">
    <property type="entry name" value="HemK-like"/>
</dbReference>
<dbReference type="InterPro" id="IPR040758">
    <property type="entry name" value="PrmC_N"/>
</dbReference>
<proteinExistence type="inferred from homology"/>